<organism evidence="1">
    <name type="scientific">Anguilla anguilla</name>
    <name type="common">European freshwater eel</name>
    <name type="synonym">Muraena anguilla</name>
    <dbReference type="NCBI Taxonomy" id="7936"/>
    <lineage>
        <taxon>Eukaryota</taxon>
        <taxon>Metazoa</taxon>
        <taxon>Chordata</taxon>
        <taxon>Craniata</taxon>
        <taxon>Vertebrata</taxon>
        <taxon>Euteleostomi</taxon>
        <taxon>Actinopterygii</taxon>
        <taxon>Neopterygii</taxon>
        <taxon>Teleostei</taxon>
        <taxon>Anguilliformes</taxon>
        <taxon>Anguillidae</taxon>
        <taxon>Anguilla</taxon>
    </lineage>
</organism>
<dbReference type="EMBL" id="GBXM01020432">
    <property type="protein sequence ID" value="JAH88145.1"/>
    <property type="molecule type" value="Transcribed_RNA"/>
</dbReference>
<reference evidence="1" key="2">
    <citation type="journal article" date="2015" name="Fish Shellfish Immunol.">
        <title>Early steps in the European eel (Anguilla anguilla)-Vibrio vulnificus interaction in the gills: Role of the RtxA13 toxin.</title>
        <authorList>
            <person name="Callol A."/>
            <person name="Pajuelo D."/>
            <person name="Ebbesson L."/>
            <person name="Teles M."/>
            <person name="MacKenzie S."/>
            <person name="Amaro C."/>
        </authorList>
    </citation>
    <scope>NUCLEOTIDE SEQUENCE</scope>
</reference>
<protein>
    <submittedName>
        <fullName evidence="1">Uncharacterized protein</fullName>
    </submittedName>
</protein>
<accession>A0A0E9WEZ0</accession>
<sequence>MRTFLQRNYISVHFHFRVDLGNFCFLKQWKGPIEDAVLQNGHFTNPPFAGNVFGTRV</sequence>
<evidence type="ECO:0000313" key="1">
    <source>
        <dbReference type="EMBL" id="JAH88145.1"/>
    </source>
</evidence>
<name>A0A0E9WEZ0_ANGAN</name>
<reference evidence="1" key="1">
    <citation type="submission" date="2014-11" db="EMBL/GenBank/DDBJ databases">
        <authorList>
            <person name="Amaro Gonzalez C."/>
        </authorList>
    </citation>
    <scope>NUCLEOTIDE SEQUENCE</scope>
</reference>
<dbReference type="AlphaFoldDB" id="A0A0E9WEZ0"/>
<proteinExistence type="predicted"/>